<evidence type="ECO:0000256" key="10">
    <source>
        <dbReference type="ARBA" id="ARBA00048109"/>
    </source>
</evidence>
<comment type="pathway">
    <text evidence="3">Glycerolipid metabolism; triacylglycerol biosynthesis.</text>
</comment>
<sequence length="501" mass="56398">MTSRGTFSDEPLSPAGRLFIGPKTDVVIHCIAISKNPIDLDLAKTALKSSVMVRHPRFCSLLVRDENGFEHWRRTELDIDQHFIVINNRLDKSGKFVGEHETQGFDDDDGDGDGEAAVNQYVADLSVSSPLSMDKPLWELHLLKAHRCVVFRIHHALGDGFSLMSMLMAGSGKVDVPAAVPPIKTEGIKSGKRRDWFWLLSLLWGVFKMVRYTLVFVLEFVVRSLFVCDWKTVISGGDGVELWPRKLATAKFLLEDMKEVKRAIPNTTINDVLLAMVSSGLSRYLEHRTPNALHEGLRLTGVAMVNVRANPRLQVSFSFPNFNDRAELKLLIELKLKVMEKNSKARWGNKFGATLIPVFHHEGGNNPLQYLKRAKVMNDKKKHSMEAYFTYKIRDLVMTLLGPKYVCLLYYKLLCNTTFTISNFVGPLEHITLAGHPISNIKFNTSSLPQAISMHMLSYAGRVEMQLLVAKDIIPDPEFLAKCFQDALLELKMAAIATNKA</sequence>
<evidence type="ECO:0000256" key="5">
    <source>
        <dbReference type="ARBA" id="ARBA00022679"/>
    </source>
</evidence>
<keyword evidence="14" id="KW-1185">Reference proteome</keyword>
<dbReference type="PANTHER" id="PTHR31650">
    <property type="entry name" value="O-ACYLTRANSFERASE (WSD1-LIKE) FAMILY PROTEIN"/>
    <property type="match status" value="1"/>
</dbReference>
<evidence type="ECO:0000256" key="7">
    <source>
        <dbReference type="ARBA" id="ARBA00023315"/>
    </source>
</evidence>
<keyword evidence="7 13" id="KW-0012">Acyltransferase</keyword>
<dbReference type="SUPFAM" id="SSF52777">
    <property type="entry name" value="CoA-dependent acyltransferases"/>
    <property type="match status" value="1"/>
</dbReference>
<dbReference type="PANTHER" id="PTHR31650:SF41">
    <property type="entry name" value="O-ACYLTRANSFERASE WSD1-LIKE ISOFORM X1"/>
    <property type="match status" value="1"/>
</dbReference>
<dbReference type="InterPro" id="IPR045034">
    <property type="entry name" value="O-acyltransferase_WSD1-like"/>
</dbReference>
<comment type="pathway">
    <text evidence="4">Lipid metabolism.</text>
</comment>
<evidence type="ECO:0000256" key="1">
    <source>
        <dbReference type="ARBA" id="ARBA00004162"/>
    </source>
</evidence>
<comment type="subcellular location">
    <subcellularLocation>
        <location evidence="1">Cell membrane</location>
        <topology evidence="1">Single-pass membrane protein</topology>
    </subcellularLocation>
    <subcellularLocation>
        <location evidence="2">Endoplasmic reticulum membrane</location>
    </subcellularLocation>
</comment>
<dbReference type="GO" id="GO:0005886">
    <property type="term" value="C:plasma membrane"/>
    <property type="evidence" value="ECO:0007669"/>
    <property type="project" value="UniProtKB-SubCell"/>
</dbReference>
<organism evidence="13 14">
    <name type="scientific">Gossypium australe</name>
    <dbReference type="NCBI Taxonomy" id="47621"/>
    <lineage>
        <taxon>Eukaryota</taxon>
        <taxon>Viridiplantae</taxon>
        <taxon>Streptophyta</taxon>
        <taxon>Embryophyta</taxon>
        <taxon>Tracheophyta</taxon>
        <taxon>Spermatophyta</taxon>
        <taxon>Magnoliopsida</taxon>
        <taxon>eudicotyledons</taxon>
        <taxon>Gunneridae</taxon>
        <taxon>Pentapetalae</taxon>
        <taxon>rosids</taxon>
        <taxon>malvids</taxon>
        <taxon>Malvales</taxon>
        <taxon>Malvaceae</taxon>
        <taxon>Malvoideae</taxon>
        <taxon>Gossypium</taxon>
    </lineage>
</organism>
<evidence type="ECO:0000256" key="3">
    <source>
        <dbReference type="ARBA" id="ARBA00004771"/>
    </source>
</evidence>
<evidence type="ECO:0000259" key="12">
    <source>
        <dbReference type="Pfam" id="PF06974"/>
    </source>
</evidence>
<dbReference type="GO" id="GO:0019432">
    <property type="term" value="P:triglyceride biosynthetic process"/>
    <property type="evidence" value="ECO:0007669"/>
    <property type="project" value="UniProtKB-UniPathway"/>
</dbReference>
<dbReference type="Pfam" id="PF03007">
    <property type="entry name" value="WS_DGAT_cat"/>
    <property type="match status" value="1"/>
</dbReference>
<feature type="domain" description="O-acyltransferase WSD1 C-terminal" evidence="12">
    <location>
        <begin position="347"/>
        <end position="492"/>
    </location>
</feature>
<proteinExistence type="inferred from homology"/>
<feature type="domain" description="O-acyltransferase WSD1-like N-terminal" evidence="11">
    <location>
        <begin position="122"/>
        <end position="189"/>
    </location>
</feature>
<dbReference type="GO" id="GO:0047196">
    <property type="term" value="F:long-chain-alcohol O-fatty-acyltransferase activity"/>
    <property type="evidence" value="ECO:0007669"/>
    <property type="project" value="UniProtKB-EC"/>
</dbReference>
<evidence type="ECO:0000313" key="14">
    <source>
        <dbReference type="Proteomes" id="UP000325315"/>
    </source>
</evidence>
<evidence type="ECO:0000256" key="2">
    <source>
        <dbReference type="ARBA" id="ARBA00004586"/>
    </source>
</evidence>
<evidence type="ECO:0000259" key="11">
    <source>
        <dbReference type="Pfam" id="PF03007"/>
    </source>
</evidence>
<evidence type="ECO:0000256" key="6">
    <source>
        <dbReference type="ARBA" id="ARBA00022824"/>
    </source>
</evidence>
<dbReference type="InterPro" id="IPR004255">
    <property type="entry name" value="O-acyltransferase_WSD1_N"/>
</dbReference>
<dbReference type="UniPathway" id="UPA00282"/>
<evidence type="ECO:0000256" key="8">
    <source>
        <dbReference type="ARBA" id="ARBA00024360"/>
    </source>
</evidence>
<evidence type="ECO:0000256" key="9">
    <source>
        <dbReference type="ARBA" id="ARBA00047604"/>
    </source>
</evidence>
<dbReference type="Pfam" id="PF06974">
    <property type="entry name" value="WS_DGAT_C"/>
    <property type="match status" value="1"/>
</dbReference>
<gene>
    <name evidence="13" type="ORF">EPI10_004667</name>
</gene>
<comment type="catalytic activity">
    <reaction evidence="10">
        <text>an acyl-CoA + a 1,2-diacyl-sn-glycerol = a triacyl-sn-glycerol + CoA</text>
        <dbReference type="Rhea" id="RHEA:10868"/>
        <dbReference type="ChEBI" id="CHEBI:17815"/>
        <dbReference type="ChEBI" id="CHEBI:57287"/>
        <dbReference type="ChEBI" id="CHEBI:58342"/>
        <dbReference type="ChEBI" id="CHEBI:64615"/>
        <dbReference type="EC" id="2.3.1.20"/>
    </reaction>
</comment>
<dbReference type="GO" id="GO:0004144">
    <property type="term" value="F:diacylglycerol O-acyltransferase activity"/>
    <property type="evidence" value="ECO:0007669"/>
    <property type="project" value="UniProtKB-EC"/>
</dbReference>
<dbReference type="Proteomes" id="UP000325315">
    <property type="component" value="Unassembled WGS sequence"/>
</dbReference>
<evidence type="ECO:0000313" key="13">
    <source>
        <dbReference type="EMBL" id="KAA3482421.1"/>
    </source>
</evidence>
<name>A0A5B6WKL3_9ROSI</name>
<comment type="catalytic activity">
    <reaction evidence="9">
        <text>a long chain fatty alcohol + a fatty acyl-CoA = a long-chain alcohol wax ester + CoA</text>
        <dbReference type="Rhea" id="RHEA:38443"/>
        <dbReference type="ChEBI" id="CHEBI:17135"/>
        <dbReference type="ChEBI" id="CHEBI:57287"/>
        <dbReference type="ChEBI" id="CHEBI:77636"/>
        <dbReference type="ChEBI" id="CHEBI:235323"/>
        <dbReference type="EC" id="2.3.1.75"/>
    </reaction>
</comment>
<dbReference type="EMBL" id="SMMG02000002">
    <property type="protein sequence ID" value="KAA3482421.1"/>
    <property type="molecule type" value="Genomic_DNA"/>
</dbReference>
<accession>A0A5B6WKL3</accession>
<comment type="similarity">
    <text evidence="8">In the N-terminal section; belongs to the long-chain O-acyltransferase family.</text>
</comment>
<keyword evidence="6" id="KW-0256">Endoplasmic reticulum</keyword>
<keyword evidence="5 13" id="KW-0808">Transferase</keyword>
<dbReference type="InterPro" id="IPR009721">
    <property type="entry name" value="O-acyltransferase_WSD1_C"/>
</dbReference>
<comment type="caution">
    <text evidence="13">The sequence shown here is derived from an EMBL/GenBank/DDBJ whole genome shotgun (WGS) entry which is preliminary data.</text>
</comment>
<evidence type="ECO:0000256" key="4">
    <source>
        <dbReference type="ARBA" id="ARBA00005189"/>
    </source>
</evidence>
<dbReference type="AlphaFoldDB" id="A0A5B6WKL3"/>
<dbReference type="OrthoDB" id="619536at2759"/>
<protein>
    <submittedName>
        <fullName evidence="13">O-acyltransferase WSD1-like</fullName>
    </submittedName>
</protein>
<reference evidence="14" key="1">
    <citation type="journal article" date="2019" name="Plant Biotechnol. J.">
        <title>Genome sequencing of the Australian wild diploid species Gossypium australe highlights disease resistance and delayed gland morphogenesis.</title>
        <authorList>
            <person name="Cai Y."/>
            <person name="Cai X."/>
            <person name="Wang Q."/>
            <person name="Wang P."/>
            <person name="Zhang Y."/>
            <person name="Cai C."/>
            <person name="Xu Y."/>
            <person name="Wang K."/>
            <person name="Zhou Z."/>
            <person name="Wang C."/>
            <person name="Geng S."/>
            <person name="Li B."/>
            <person name="Dong Q."/>
            <person name="Hou Y."/>
            <person name="Wang H."/>
            <person name="Ai P."/>
            <person name="Liu Z."/>
            <person name="Yi F."/>
            <person name="Sun M."/>
            <person name="An G."/>
            <person name="Cheng J."/>
            <person name="Zhang Y."/>
            <person name="Shi Q."/>
            <person name="Xie Y."/>
            <person name="Shi X."/>
            <person name="Chang Y."/>
            <person name="Huang F."/>
            <person name="Chen Y."/>
            <person name="Hong S."/>
            <person name="Mi L."/>
            <person name="Sun Q."/>
            <person name="Zhang L."/>
            <person name="Zhou B."/>
            <person name="Peng R."/>
            <person name="Zhang X."/>
            <person name="Liu F."/>
        </authorList>
    </citation>
    <scope>NUCLEOTIDE SEQUENCE [LARGE SCALE GENOMIC DNA]</scope>
    <source>
        <strain evidence="14">cv. PA1801</strain>
    </source>
</reference>
<dbReference type="GO" id="GO:0005789">
    <property type="term" value="C:endoplasmic reticulum membrane"/>
    <property type="evidence" value="ECO:0007669"/>
    <property type="project" value="UniProtKB-SubCell"/>
</dbReference>